<protein>
    <submittedName>
        <fullName evidence="2">Uncharacterized protein</fullName>
    </submittedName>
</protein>
<dbReference type="AlphaFoldDB" id="A0AAV4BGP2"/>
<accession>A0AAV4BGP2</accession>
<keyword evidence="3" id="KW-1185">Reference proteome</keyword>
<feature type="compositionally biased region" description="Polar residues" evidence="1">
    <location>
        <begin position="91"/>
        <end position="111"/>
    </location>
</feature>
<dbReference type="EMBL" id="BLXT01004955">
    <property type="protein sequence ID" value="GFO18432.1"/>
    <property type="molecule type" value="Genomic_DNA"/>
</dbReference>
<name>A0AAV4BGP2_9GAST</name>
<sequence>MPYPRGYLSQQQVRRLKAIPQRRRHGPPNLARAVRNVAPYDLPPLPPADNFDSGSESDEYNIPSLPPTTSSLDSDTESFVTAQEEPDYYNNVASTSQPRASGGQTDVSTSADPPVPEVAEPTASGSEEAVGKREKRSAMGTKRGAPSVSGASPPKSARMEEAQEDAMEAEEKSNRRHHQHNQLGANVYFDGWGEWTSPEGQHFTTFRKSYSKTFKSYCTFSGKKMAFASLRSTVGKEADEVTVTINHGGNTLPYWKRNASTCDEDFNQPNNVVGFRCINMGFRVPRIEVSTCPGDRTTDHEMPMNPPLQTEMWMFTDTEGDYGVPQIHDSKHPEYNIRFESHNDDFRNYFEGEVPTMPNRLQVWDKQVLLETARACNKYDHTSENFTIKDPNHIYDLTRHPGYRTLSASDGEAFALDFSPGPNQKFTMFPHKQVADLNGVRGSTGTSWKDDYKVWNKDENKYSEMDDWPINFIKTPVSDKRFDYNCDGGVVTQVRLAHWTKSCGSRGKYDEISKDYRHPTQDYCYSKQTGYLLDAGKDMLVYEAGLKDNAGGYCVSHHIVSGVTPDGHSNDVTVRPPYFMFGVHPDYERKASGIYPYKYFANMNITYFSTVEWLISSPAPSWIPLGPGGVRNLDHKKLNPEKHPPLEQAYNQETMDQRVVVGGRYDGNFFLRCQHCLMLIKFAHQLVRTMLKKRICHICTGRSVEE</sequence>
<gene>
    <name evidence="2" type="ORF">PoB_004493700</name>
</gene>
<proteinExistence type="predicted"/>
<organism evidence="2 3">
    <name type="scientific">Plakobranchus ocellatus</name>
    <dbReference type="NCBI Taxonomy" id="259542"/>
    <lineage>
        <taxon>Eukaryota</taxon>
        <taxon>Metazoa</taxon>
        <taxon>Spiralia</taxon>
        <taxon>Lophotrochozoa</taxon>
        <taxon>Mollusca</taxon>
        <taxon>Gastropoda</taxon>
        <taxon>Heterobranchia</taxon>
        <taxon>Euthyneura</taxon>
        <taxon>Panpulmonata</taxon>
        <taxon>Sacoglossa</taxon>
        <taxon>Placobranchoidea</taxon>
        <taxon>Plakobranchidae</taxon>
        <taxon>Plakobranchus</taxon>
    </lineage>
</organism>
<evidence type="ECO:0000313" key="3">
    <source>
        <dbReference type="Proteomes" id="UP000735302"/>
    </source>
</evidence>
<dbReference type="Proteomes" id="UP000735302">
    <property type="component" value="Unassembled WGS sequence"/>
</dbReference>
<comment type="caution">
    <text evidence="2">The sequence shown here is derived from an EMBL/GenBank/DDBJ whole genome shotgun (WGS) entry which is preliminary data.</text>
</comment>
<feature type="region of interest" description="Disordered" evidence="1">
    <location>
        <begin position="20"/>
        <end position="179"/>
    </location>
</feature>
<evidence type="ECO:0000256" key="1">
    <source>
        <dbReference type="SAM" id="MobiDB-lite"/>
    </source>
</evidence>
<evidence type="ECO:0000313" key="2">
    <source>
        <dbReference type="EMBL" id="GFO18432.1"/>
    </source>
</evidence>
<reference evidence="2 3" key="1">
    <citation type="journal article" date="2021" name="Elife">
        <title>Chloroplast acquisition without the gene transfer in kleptoplastic sea slugs, Plakobranchus ocellatus.</title>
        <authorList>
            <person name="Maeda T."/>
            <person name="Takahashi S."/>
            <person name="Yoshida T."/>
            <person name="Shimamura S."/>
            <person name="Takaki Y."/>
            <person name="Nagai Y."/>
            <person name="Toyoda A."/>
            <person name="Suzuki Y."/>
            <person name="Arimoto A."/>
            <person name="Ishii H."/>
            <person name="Satoh N."/>
            <person name="Nishiyama T."/>
            <person name="Hasebe M."/>
            <person name="Maruyama T."/>
            <person name="Minagawa J."/>
            <person name="Obokata J."/>
            <person name="Shigenobu S."/>
        </authorList>
    </citation>
    <scope>NUCLEOTIDE SEQUENCE [LARGE SCALE GENOMIC DNA]</scope>
</reference>